<evidence type="ECO:0000313" key="3">
    <source>
        <dbReference type="EMBL" id="KAF5468916.1"/>
    </source>
</evidence>
<organism evidence="3 4">
    <name type="scientific">Juglans regia</name>
    <name type="common">English walnut</name>
    <dbReference type="NCBI Taxonomy" id="51240"/>
    <lineage>
        <taxon>Eukaryota</taxon>
        <taxon>Viridiplantae</taxon>
        <taxon>Streptophyta</taxon>
        <taxon>Embryophyta</taxon>
        <taxon>Tracheophyta</taxon>
        <taxon>Spermatophyta</taxon>
        <taxon>Magnoliopsida</taxon>
        <taxon>eudicotyledons</taxon>
        <taxon>Gunneridae</taxon>
        <taxon>Pentapetalae</taxon>
        <taxon>rosids</taxon>
        <taxon>fabids</taxon>
        <taxon>Fagales</taxon>
        <taxon>Juglandaceae</taxon>
        <taxon>Juglans</taxon>
    </lineage>
</organism>
<dbReference type="GO" id="GO:0008324">
    <property type="term" value="F:monoatomic cation transmembrane transporter activity"/>
    <property type="evidence" value="ECO:0007669"/>
    <property type="project" value="InterPro"/>
</dbReference>
<keyword evidence="1" id="KW-0050">Antiport</keyword>
<comment type="caution">
    <text evidence="3">The sequence shown here is derived from an EMBL/GenBank/DDBJ whole genome shotgun (WGS) entry which is preliminary data.</text>
</comment>
<reference evidence="3" key="2">
    <citation type="submission" date="2020-03" db="EMBL/GenBank/DDBJ databases">
        <title>Walnut 2.0.</title>
        <authorList>
            <person name="Marrano A."/>
            <person name="Britton M."/>
            <person name="Zimin A.V."/>
            <person name="Zaini P.A."/>
            <person name="Workman R."/>
            <person name="Puiu D."/>
            <person name="Bianco L."/>
            <person name="Allen B.J."/>
            <person name="Troggio M."/>
            <person name="Leslie C.A."/>
            <person name="Timp W."/>
            <person name="Dendekar A."/>
            <person name="Salzberg S.L."/>
            <person name="Neale D.B."/>
        </authorList>
    </citation>
    <scope>NUCLEOTIDE SEQUENCE</scope>
    <source>
        <tissue evidence="3">Leaves</tissue>
    </source>
</reference>
<dbReference type="EMBL" id="LIHL02000006">
    <property type="protein sequence ID" value="KAF5468916.1"/>
    <property type="molecule type" value="Genomic_DNA"/>
</dbReference>
<reference evidence="3" key="1">
    <citation type="submission" date="2015-10" db="EMBL/GenBank/DDBJ databases">
        <authorList>
            <person name="Martinez-Garcia P.J."/>
            <person name="Crepeau M.W."/>
            <person name="Puiu D."/>
            <person name="Gonzalez-Ibeas D."/>
            <person name="Whalen J."/>
            <person name="Stevens K."/>
            <person name="Paul R."/>
            <person name="Butterfield T."/>
            <person name="Britton M."/>
            <person name="Reagan R."/>
            <person name="Chakraborty S."/>
            <person name="Walawage S.L."/>
            <person name="Vasquez-Gross H.A."/>
            <person name="Cardeno C."/>
            <person name="Famula R."/>
            <person name="Pratt K."/>
            <person name="Kuruganti S."/>
            <person name="Aradhya M.K."/>
            <person name="Leslie C.A."/>
            <person name="Dandekar A.M."/>
            <person name="Salzberg S.L."/>
            <person name="Wegrzyn J.L."/>
            <person name="Langley C.H."/>
            <person name="Neale D.B."/>
        </authorList>
    </citation>
    <scope>NUCLEOTIDE SEQUENCE</scope>
    <source>
        <tissue evidence="3">Leaves</tissue>
    </source>
</reference>
<protein>
    <recommendedName>
        <fullName evidence="5">Vacuolar cation/proton exchanger 3-like</fullName>
    </recommendedName>
</protein>
<dbReference type="GO" id="GO:0016020">
    <property type="term" value="C:membrane"/>
    <property type="evidence" value="ECO:0007669"/>
    <property type="project" value="InterPro"/>
</dbReference>
<dbReference type="InterPro" id="IPR004713">
    <property type="entry name" value="CaH_exchang"/>
</dbReference>
<dbReference type="PANTHER" id="PTHR31503">
    <property type="entry name" value="VACUOLAR CALCIUM ION TRANSPORTER"/>
    <property type="match status" value="1"/>
</dbReference>
<gene>
    <name evidence="3" type="ORF">F2P56_013024</name>
</gene>
<sequence length="134" mass="14398">MTLIIALLSEYVVATIEDASNSWGLSISFLSIILLPIVGNATKYAGAIIFAFKIKLDITLDVALESAAQIAMFVDKTNGWNEECCSYTSSNRESWGRCSSLGGTDKESFVACTAASNGHQSAMTTRSIMQLDLT</sequence>
<evidence type="ECO:0000256" key="2">
    <source>
        <dbReference type="ARBA" id="ARBA00023065"/>
    </source>
</evidence>
<dbReference type="Gramene" id="Jr06_13180_p1">
    <property type="protein sequence ID" value="cds.Jr06_13180_p1"/>
    <property type="gene ID" value="Jr06_13180"/>
</dbReference>
<evidence type="ECO:0000313" key="4">
    <source>
        <dbReference type="Proteomes" id="UP000619265"/>
    </source>
</evidence>
<keyword evidence="1" id="KW-0813">Transport</keyword>
<dbReference type="Proteomes" id="UP000619265">
    <property type="component" value="Unassembled WGS sequence"/>
</dbReference>
<dbReference type="GO" id="GO:0015297">
    <property type="term" value="F:antiporter activity"/>
    <property type="evidence" value="ECO:0007669"/>
    <property type="project" value="UniProtKB-KW"/>
</dbReference>
<evidence type="ECO:0008006" key="5">
    <source>
        <dbReference type="Google" id="ProtNLM"/>
    </source>
</evidence>
<dbReference type="GO" id="GO:0070588">
    <property type="term" value="P:calcium ion transmembrane transport"/>
    <property type="evidence" value="ECO:0007669"/>
    <property type="project" value="UniProtKB-ARBA"/>
</dbReference>
<name>A0A833XPX9_JUGRE</name>
<dbReference type="PANTHER" id="PTHR31503:SF1">
    <property type="entry name" value="VACUOLAR CATION_PROTON EXCHANGER 3"/>
    <property type="match status" value="1"/>
</dbReference>
<evidence type="ECO:0000256" key="1">
    <source>
        <dbReference type="ARBA" id="ARBA00022449"/>
    </source>
</evidence>
<dbReference type="AlphaFoldDB" id="A0A833XPX9"/>
<proteinExistence type="predicted"/>
<keyword evidence="2" id="KW-0406">Ion transport</keyword>
<accession>A0A833XPX9</accession>